<dbReference type="AlphaFoldDB" id="A0A538SQ15"/>
<dbReference type="GO" id="GO:0030170">
    <property type="term" value="F:pyridoxal phosphate binding"/>
    <property type="evidence" value="ECO:0007669"/>
    <property type="project" value="InterPro"/>
</dbReference>
<name>A0A538SQ15_UNCEI</name>
<dbReference type="CDD" id="cd01563">
    <property type="entry name" value="Thr-synth_1"/>
    <property type="match status" value="1"/>
</dbReference>
<organism evidence="5 6">
    <name type="scientific">Eiseniibacteriota bacterium</name>
    <dbReference type="NCBI Taxonomy" id="2212470"/>
    <lineage>
        <taxon>Bacteria</taxon>
        <taxon>Candidatus Eiseniibacteriota</taxon>
    </lineage>
</organism>
<dbReference type="EMBL" id="VBOS01000298">
    <property type="protein sequence ID" value="TMQ53464.1"/>
    <property type="molecule type" value="Genomic_DNA"/>
</dbReference>
<dbReference type="SUPFAM" id="SSF53686">
    <property type="entry name" value="Tryptophan synthase beta subunit-like PLP-dependent enzymes"/>
    <property type="match status" value="1"/>
</dbReference>
<dbReference type="PANTHER" id="PTHR48078">
    <property type="entry name" value="THREONINE DEHYDRATASE, MITOCHONDRIAL-RELATED"/>
    <property type="match status" value="1"/>
</dbReference>
<accession>A0A538SQ15</accession>
<dbReference type="GO" id="GO:0009097">
    <property type="term" value="P:isoleucine biosynthetic process"/>
    <property type="evidence" value="ECO:0007669"/>
    <property type="project" value="TreeGrafter"/>
</dbReference>
<dbReference type="GO" id="GO:0006567">
    <property type="term" value="P:L-threonine catabolic process"/>
    <property type="evidence" value="ECO:0007669"/>
    <property type="project" value="TreeGrafter"/>
</dbReference>
<keyword evidence="3 5" id="KW-0456">Lyase</keyword>
<feature type="domain" description="Tryptophan synthase beta chain-like PALP" evidence="4">
    <location>
        <begin position="81"/>
        <end position="385"/>
    </location>
</feature>
<dbReference type="EC" id="4.2.3.1" evidence="5"/>
<dbReference type="GO" id="GO:0003941">
    <property type="term" value="F:L-serine ammonia-lyase activity"/>
    <property type="evidence" value="ECO:0007669"/>
    <property type="project" value="TreeGrafter"/>
</dbReference>
<evidence type="ECO:0000256" key="3">
    <source>
        <dbReference type="ARBA" id="ARBA00023239"/>
    </source>
</evidence>
<dbReference type="GO" id="GO:0004795">
    <property type="term" value="F:threonine synthase activity"/>
    <property type="evidence" value="ECO:0007669"/>
    <property type="project" value="UniProtKB-EC"/>
</dbReference>
<dbReference type="PANTHER" id="PTHR48078:SF6">
    <property type="entry name" value="L-THREONINE DEHYDRATASE CATABOLIC TDCB"/>
    <property type="match status" value="1"/>
</dbReference>
<sequence length="414" mass="43604">MNARGPFNPRLLTLECSECRAVCDLSAPRSTCAACGRPLVARYDLEAIEREQPRDALGRNGADLWRYRAVLPFAEGFDVVRLGEGGTPLLPLPRIARATGVAELWLKEESPNPTHSFKARGLSLAVSAARAWGLPAVALPSAGNAGSAAAAYAAAAGLGCRIVVPADTPRAFVTEAHALGAEVKLVPGTIADAGKALAAWAPAPRWWNVATFKEPFRLEGKKTLGYEIAEQGGWRLPDAIFYPTGGGTGLVGMARAFDEMKQLGWIRGPMPRLIAVQSEGCAPVVRAFERGEPDIAPWADAATVASGLRVPSPFADRLILRSIRESGGTAVAVGEEEMLQGMADLAREAGCFACPEGGATLAALRRLSASGAVGSSERVVIFNTGSGLKYLEAWRLALAQTRGPKRAAAREGAR</sequence>
<dbReference type="InterPro" id="IPR001926">
    <property type="entry name" value="TrpB-like_PALP"/>
</dbReference>
<dbReference type="Gene3D" id="3.40.50.1100">
    <property type="match status" value="2"/>
</dbReference>
<dbReference type="GO" id="GO:0006565">
    <property type="term" value="P:L-serine catabolic process"/>
    <property type="evidence" value="ECO:0007669"/>
    <property type="project" value="TreeGrafter"/>
</dbReference>
<dbReference type="Proteomes" id="UP000317716">
    <property type="component" value="Unassembled WGS sequence"/>
</dbReference>
<protein>
    <submittedName>
        <fullName evidence="5">Threonine synthase</fullName>
        <ecNumber evidence="5">4.2.3.1</ecNumber>
    </submittedName>
</protein>
<dbReference type="Pfam" id="PF00291">
    <property type="entry name" value="PALP"/>
    <property type="match status" value="1"/>
</dbReference>
<dbReference type="NCBIfam" id="NF006050">
    <property type="entry name" value="PRK08197.1"/>
    <property type="match status" value="1"/>
</dbReference>
<reference evidence="5 6" key="1">
    <citation type="journal article" date="2019" name="Nat. Microbiol.">
        <title>Mediterranean grassland soil C-N compound turnover is dependent on rainfall and depth, and is mediated by genomically divergent microorganisms.</title>
        <authorList>
            <person name="Diamond S."/>
            <person name="Andeer P.F."/>
            <person name="Li Z."/>
            <person name="Crits-Christoph A."/>
            <person name="Burstein D."/>
            <person name="Anantharaman K."/>
            <person name="Lane K.R."/>
            <person name="Thomas B.C."/>
            <person name="Pan C."/>
            <person name="Northen T.R."/>
            <person name="Banfield J.F."/>
        </authorList>
    </citation>
    <scope>NUCLEOTIDE SEQUENCE [LARGE SCALE GENOMIC DNA]</scope>
    <source>
        <strain evidence="5">WS_2</strain>
    </source>
</reference>
<dbReference type="GO" id="GO:0004794">
    <property type="term" value="F:threonine deaminase activity"/>
    <property type="evidence" value="ECO:0007669"/>
    <property type="project" value="TreeGrafter"/>
</dbReference>
<dbReference type="InterPro" id="IPR036052">
    <property type="entry name" value="TrpB-like_PALP_sf"/>
</dbReference>
<proteinExistence type="predicted"/>
<gene>
    <name evidence="5" type="ORF">E6K72_08430</name>
</gene>
<evidence type="ECO:0000259" key="4">
    <source>
        <dbReference type="Pfam" id="PF00291"/>
    </source>
</evidence>
<evidence type="ECO:0000313" key="5">
    <source>
        <dbReference type="EMBL" id="TMQ53464.1"/>
    </source>
</evidence>
<comment type="cofactor">
    <cofactor evidence="1">
        <name>pyridoxal 5'-phosphate</name>
        <dbReference type="ChEBI" id="CHEBI:597326"/>
    </cofactor>
</comment>
<evidence type="ECO:0000313" key="6">
    <source>
        <dbReference type="Proteomes" id="UP000317716"/>
    </source>
</evidence>
<evidence type="ECO:0000256" key="1">
    <source>
        <dbReference type="ARBA" id="ARBA00001933"/>
    </source>
</evidence>
<keyword evidence="2" id="KW-0663">Pyridoxal phosphate</keyword>
<dbReference type="InterPro" id="IPR000634">
    <property type="entry name" value="Ser/Thr_deHydtase_PyrdxlP-BS"/>
</dbReference>
<dbReference type="InterPro" id="IPR050147">
    <property type="entry name" value="Ser/Thr_Dehydratase"/>
</dbReference>
<evidence type="ECO:0000256" key="2">
    <source>
        <dbReference type="ARBA" id="ARBA00022898"/>
    </source>
</evidence>
<comment type="caution">
    <text evidence="5">The sequence shown here is derived from an EMBL/GenBank/DDBJ whole genome shotgun (WGS) entry which is preliminary data.</text>
</comment>
<dbReference type="PROSITE" id="PS00165">
    <property type="entry name" value="DEHYDRATASE_SER_THR"/>
    <property type="match status" value="1"/>
</dbReference>